<dbReference type="PANTHER" id="PTHR31373:SF27">
    <property type="entry name" value="TROVE DOMAIN-CONTAINING PROTEIN"/>
    <property type="match status" value="1"/>
</dbReference>
<sequence>MAITGAFSPSQKIKESPFCVSTPMGFVKSKHGKKLQSASHHSTECESRHGRAVHRFMHNARYCALHIAVACAFIAQLTCDLAALNSTDEEVKRSVSMCAKWAPSDFGFHDKQTVIVLTIAEAMYPESLFADEITADLEAAADPGKRRVWYLWLARDKYRRDISALPTLRNYIGVFLKRDRERFMNYVQELSEGKSQSRNSQDILSPGLLVKDQIDTLSRWNSRISGHGLNINKVINNGK</sequence>
<dbReference type="InterPro" id="IPR058580">
    <property type="entry name" value="DUF2828"/>
</dbReference>
<comment type="caution">
    <text evidence="2">The sequence shown here is derived from an EMBL/GenBank/DDBJ whole genome shotgun (WGS) entry which is preliminary data.</text>
</comment>
<evidence type="ECO:0000259" key="1">
    <source>
        <dbReference type="Pfam" id="PF11443"/>
    </source>
</evidence>
<dbReference type="Pfam" id="PF11443">
    <property type="entry name" value="DUF2828"/>
    <property type="match status" value="1"/>
</dbReference>
<dbReference type="PANTHER" id="PTHR31373">
    <property type="entry name" value="OS06G0652100 PROTEIN"/>
    <property type="match status" value="1"/>
</dbReference>
<evidence type="ECO:0000313" key="2">
    <source>
        <dbReference type="EMBL" id="KAL1895326.1"/>
    </source>
</evidence>
<dbReference type="InterPro" id="IPR011205">
    <property type="entry name" value="UCP015417_vWA"/>
</dbReference>
<dbReference type="Proteomes" id="UP001583280">
    <property type="component" value="Unassembled WGS sequence"/>
</dbReference>
<name>A0ABR3Z3W2_9PEZI</name>
<evidence type="ECO:0000313" key="3">
    <source>
        <dbReference type="Proteomes" id="UP001583280"/>
    </source>
</evidence>
<gene>
    <name evidence="2" type="ORF">Cpir12675_003283</name>
</gene>
<feature type="domain" description="DUF2828" evidence="1">
    <location>
        <begin position="30"/>
        <end position="163"/>
    </location>
</feature>
<proteinExistence type="predicted"/>
<dbReference type="EMBL" id="JAWDJO010000075">
    <property type="protein sequence ID" value="KAL1895326.1"/>
    <property type="molecule type" value="Genomic_DNA"/>
</dbReference>
<keyword evidence="3" id="KW-1185">Reference proteome</keyword>
<protein>
    <recommendedName>
        <fullName evidence="1">DUF2828 domain-containing protein</fullName>
    </recommendedName>
</protein>
<accession>A0ABR3Z3W2</accession>
<organism evidence="2 3">
    <name type="scientific">Ceratocystis pirilliformis</name>
    <dbReference type="NCBI Taxonomy" id="259994"/>
    <lineage>
        <taxon>Eukaryota</taxon>
        <taxon>Fungi</taxon>
        <taxon>Dikarya</taxon>
        <taxon>Ascomycota</taxon>
        <taxon>Pezizomycotina</taxon>
        <taxon>Sordariomycetes</taxon>
        <taxon>Hypocreomycetidae</taxon>
        <taxon>Microascales</taxon>
        <taxon>Ceratocystidaceae</taxon>
        <taxon>Ceratocystis</taxon>
    </lineage>
</organism>
<reference evidence="2 3" key="1">
    <citation type="journal article" date="2024" name="IMA Fungus">
        <title>IMA Genome - F19 : A genome assembly and annotation guide to empower mycologists, including annotated draft genome sequences of Ceratocystis pirilliformis, Diaporthe australafricana, Fusarium ophioides, Paecilomyces lecythidis, and Sporothrix stenoceras.</title>
        <authorList>
            <person name="Aylward J."/>
            <person name="Wilson A.M."/>
            <person name="Visagie C.M."/>
            <person name="Spraker J."/>
            <person name="Barnes I."/>
            <person name="Buitendag C."/>
            <person name="Ceriani C."/>
            <person name="Del Mar Angel L."/>
            <person name="du Plessis D."/>
            <person name="Fuchs T."/>
            <person name="Gasser K."/>
            <person name="Kramer D."/>
            <person name="Li W."/>
            <person name="Munsamy K."/>
            <person name="Piso A."/>
            <person name="Price J.L."/>
            <person name="Sonnekus B."/>
            <person name="Thomas C."/>
            <person name="van der Nest A."/>
            <person name="van Dijk A."/>
            <person name="van Heerden A."/>
            <person name="van Vuuren N."/>
            <person name="Yilmaz N."/>
            <person name="Duong T.A."/>
            <person name="van der Merwe N.A."/>
            <person name="Wingfield M.J."/>
            <person name="Wingfield B.D."/>
        </authorList>
    </citation>
    <scope>NUCLEOTIDE SEQUENCE [LARGE SCALE GENOMIC DNA]</scope>
    <source>
        <strain evidence="2 3">CMW 12675</strain>
    </source>
</reference>